<feature type="transmembrane region" description="Helical" evidence="9">
    <location>
        <begin position="250"/>
        <end position="271"/>
    </location>
</feature>
<dbReference type="GO" id="GO:0005315">
    <property type="term" value="F:phosphate transmembrane transporter activity"/>
    <property type="evidence" value="ECO:0007669"/>
    <property type="project" value="InterPro"/>
</dbReference>
<dbReference type="NCBIfam" id="TIGR00974">
    <property type="entry name" value="3a0107s02c"/>
    <property type="match status" value="1"/>
</dbReference>
<dbReference type="RefSeq" id="WP_046355991.1">
    <property type="nucleotide sequence ID" value="NZ_AUXW01000142.1"/>
</dbReference>
<evidence type="ECO:0000256" key="4">
    <source>
        <dbReference type="ARBA" id="ARBA00022448"/>
    </source>
</evidence>
<dbReference type="PATRIC" id="fig|1129367.4.peg.2338"/>
<dbReference type="PANTHER" id="PTHR43470:SF3">
    <property type="entry name" value="PHOSPHATE TRANSPORT SYSTEM PERMEASE PROTEIN PSTA-RELATED"/>
    <property type="match status" value="1"/>
</dbReference>
<comment type="similarity">
    <text evidence="2 9">Belongs to the binding-protein-dependent transport system permease family. CysTW subfamily.</text>
</comment>
<reference evidence="11" key="1">
    <citation type="submission" date="2013-07" db="EMBL/GenBank/DDBJ databases">
        <authorList>
            <person name="Vynne N.G."/>
            <person name="Mansson M."/>
            <person name="Gram L."/>
        </authorList>
    </citation>
    <scope>NUCLEOTIDE SEQUENCE</scope>
    <source>
        <strain evidence="11">S4054</strain>
    </source>
</reference>
<dbReference type="InterPro" id="IPR035906">
    <property type="entry name" value="MetI-like_sf"/>
</dbReference>
<organism evidence="11">
    <name type="scientific">Pseudoalteromonas luteoviolacea S4054</name>
    <dbReference type="NCBI Taxonomy" id="1129367"/>
    <lineage>
        <taxon>Bacteria</taxon>
        <taxon>Pseudomonadati</taxon>
        <taxon>Pseudomonadota</taxon>
        <taxon>Gammaproteobacteria</taxon>
        <taxon>Alteromonadales</taxon>
        <taxon>Pseudoalteromonadaceae</taxon>
        <taxon>Pseudoalteromonas</taxon>
    </lineage>
</organism>
<dbReference type="SUPFAM" id="SSF161098">
    <property type="entry name" value="MetI-like"/>
    <property type="match status" value="1"/>
</dbReference>
<dbReference type="PANTHER" id="PTHR43470">
    <property type="entry name" value="PHOSPHATE TRANSPORT SYSTEM PERMEASE PROTEIN PSTA-RELATED"/>
    <property type="match status" value="1"/>
</dbReference>
<feature type="transmembrane region" description="Helical" evidence="9">
    <location>
        <begin position="12"/>
        <end position="39"/>
    </location>
</feature>
<dbReference type="InterPro" id="IPR000515">
    <property type="entry name" value="MetI-like"/>
</dbReference>
<feature type="transmembrane region" description="Helical" evidence="9">
    <location>
        <begin position="192"/>
        <end position="213"/>
    </location>
</feature>
<name>A0A0F6ACY6_9GAMM</name>
<accession>A0A0F6ACY6</accession>
<feature type="transmembrane region" description="Helical" evidence="9">
    <location>
        <begin position="134"/>
        <end position="156"/>
    </location>
</feature>
<keyword evidence="6 9" id="KW-0812">Transmembrane</keyword>
<keyword evidence="4" id="KW-0813">Transport</keyword>
<protein>
    <recommendedName>
        <fullName evidence="3 9">Phosphate transport system permease protein PstA</fullName>
    </recommendedName>
</protein>
<comment type="subcellular location">
    <subcellularLocation>
        <location evidence="9">Cell inner membrane</location>
        <topology evidence="9">Multi-pass membrane protein</topology>
    </subcellularLocation>
    <subcellularLocation>
        <location evidence="1">Cell membrane</location>
        <topology evidence="1">Multi-pass membrane protein</topology>
    </subcellularLocation>
</comment>
<evidence type="ECO:0000256" key="7">
    <source>
        <dbReference type="ARBA" id="ARBA00022989"/>
    </source>
</evidence>
<feature type="transmembrane region" description="Helical" evidence="9">
    <location>
        <begin position="102"/>
        <end position="122"/>
    </location>
</feature>
<keyword evidence="7 9" id="KW-1133">Transmembrane helix</keyword>
<evidence type="ECO:0000256" key="6">
    <source>
        <dbReference type="ARBA" id="ARBA00022692"/>
    </source>
</evidence>
<reference evidence="11" key="2">
    <citation type="journal article" date="2015" name="BMC Genomics">
        <title>Genome mining reveals unlocked bioactive potential of marine Gram-negative bacteria.</title>
        <authorList>
            <person name="Machado H."/>
            <person name="Sonnenschein E.C."/>
            <person name="Melchiorsen J."/>
            <person name="Gram L."/>
        </authorList>
    </citation>
    <scope>NUCLEOTIDE SEQUENCE [LARGE SCALE GENOMIC DNA]</scope>
    <source>
        <strain evidence="11">S4054</strain>
    </source>
</reference>
<dbReference type="Gene3D" id="1.10.3720.10">
    <property type="entry name" value="MetI-like"/>
    <property type="match status" value="1"/>
</dbReference>
<evidence type="ECO:0000256" key="3">
    <source>
        <dbReference type="ARBA" id="ARBA00016864"/>
    </source>
</evidence>
<feature type="transmembrane region" description="Helical" evidence="9">
    <location>
        <begin position="59"/>
        <end position="90"/>
    </location>
</feature>
<gene>
    <name evidence="11" type="ORF">N479_12735</name>
</gene>
<dbReference type="EMBL" id="AUXW01000142">
    <property type="protein sequence ID" value="KKE83686.1"/>
    <property type="molecule type" value="Genomic_DNA"/>
</dbReference>
<comment type="caution">
    <text evidence="11">The sequence shown here is derived from an EMBL/GenBank/DDBJ whole genome shotgun (WGS) entry which is preliminary data.</text>
</comment>
<evidence type="ECO:0000259" key="10">
    <source>
        <dbReference type="PROSITE" id="PS50928"/>
    </source>
</evidence>
<evidence type="ECO:0000256" key="9">
    <source>
        <dbReference type="RuleBase" id="RU363043"/>
    </source>
</evidence>
<evidence type="ECO:0000256" key="1">
    <source>
        <dbReference type="ARBA" id="ARBA00004651"/>
    </source>
</evidence>
<evidence type="ECO:0000256" key="8">
    <source>
        <dbReference type="ARBA" id="ARBA00023136"/>
    </source>
</evidence>
<evidence type="ECO:0000256" key="2">
    <source>
        <dbReference type="ARBA" id="ARBA00007069"/>
    </source>
</evidence>
<dbReference type="AlphaFoldDB" id="A0A0F6ACY6"/>
<dbReference type="GO" id="GO:0005886">
    <property type="term" value="C:plasma membrane"/>
    <property type="evidence" value="ECO:0007669"/>
    <property type="project" value="UniProtKB-SubCell"/>
</dbReference>
<dbReference type="Pfam" id="PF00528">
    <property type="entry name" value="BPD_transp_1"/>
    <property type="match status" value="1"/>
</dbReference>
<dbReference type="Proteomes" id="UP000033434">
    <property type="component" value="Unassembled WGS sequence"/>
</dbReference>
<feature type="domain" description="ABC transmembrane type-1" evidence="10">
    <location>
        <begin position="64"/>
        <end position="268"/>
    </location>
</feature>
<sequence>MSISKLNLKLHNYMLCSAAFIVCLIMFSHMAVSIVAGGVEHLSLGFLSEVPQMGGREGGIFSIIVSTLLILFICVVVALPIGLGASILISEYINKSSKLSKFLYFVLDILASTPSIVFGLMGNQFFCVQLGMGFSVLSGGLTLALMVLPLFITGCIESFKDVEDRIRYSACALGLSKLGSIKKLVIPMASKGIFLTIMLSICRALAETAALLYTAGYVTRTPESVMDSGRSISVHIFDLSMNVSGADHNVYASAIVLIAIVMSFNFILYMLQRLYIKMEGIMQ</sequence>
<keyword evidence="8 9" id="KW-0472">Membrane</keyword>
<dbReference type="InterPro" id="IPR005672">
    <property type="entry name" value="Phosphate_PstA"/>
</dbReference>
<evidence type="ECO:0000313" key="11">
    <source>
        <dbReference type="EMBL" id="KKE83686.1"/>
    </source>
</evidence>
<dbReference type="CDD" id="cd06261">
    <property type="entry name" value="TM_PBP2"/>
    <property type="match status" value="1"/>
</dbReference>
<proteinExistence type="inferred from homology"/>
<dbReference type="PROSITE" id="PS50928">
    <property type="entry name" value="ABC_TM1"/>
    <property type="match status" value="1"/>
</dbReference>
<dbReference type="GO" id="GO:0035435">
    <property type="term" value="P:phosphate ion transmembrane transport"/>
    <property type="evidence" value="ECO:0007669"/>
    <property type="project" value="InterPro"/>
</dbReference>
<evidence type="ECO:0000256" key="5">
    <source>
        <dbReference type="ARBA" id="ARBA00022475"/>
    </source>
</evidence>
<keyword evidence="5 9" id="KW-1003">Cell membrane</keyword>